<organism evidence="3 4">
    <name type="scientific">Magallana gigas</name>
    <name type="common">Pacific oyster</name>
    <name type="synonym">Crassostrea gigas</name>
    <dbReference type="NCBI Taxonomy" id="29159"/>
    <lineage>
        <taxon>Eukaryota</taxon>
        <taxon>Metazoa</taxon>
        <taxon>Spiralia</taxon>
        <taxon>Lophotrochozoa</taxon>
        <taxon>Mollusca</taxon>
        <taxon>Bivalvia</taxon>
        <taxon>Autobranchia</taxon>
        <taxon>Pteriomorphia</taxon>
        <taxon>Ostreida</taxon>
        <taxon>Ostreoidea</taxon>
        <taxon>Ostreidae</taxon>
        <taxon>Magallana</taxon>
    </lineage>
</organism>
<feature type="signal peptide" evidence="2">
    <location>
        <begin position="1"/>
        <end position="27"/>
    </location>
</feature>
<accession>A0A8W8MJQ5</accession>
<feature type="chain" id="PRO_5036471174" description="FZ domain-containing protein" evidence="2">
    <location>
        <begin position="28"/>
        <end position="248"/>
    </location>
</feature>
<dbReference type="Proteomes" id="UP000005408">
    <property type="component" value="Unassembled WGS sequence"/>
</dbReference>
<evidence type="ECO:0000256" key="2">
    <source>
        <dbReference type="SAM" id="SignalP"/>
    </source>
</evidence>
<feature type="transmembrane region" description="Helical" evidence="1">
    <location>
        <begin position="190"/>
        <end position="212"/>
    </location>
</feature>
<keyword evidence="1" id="KW-1133">Transmembrane helix</keyword>
<protein>
    <recommendedName>
        <fullName evidence="5">FZ domain-containing protein</fullName>
    </recommendedName>
</protein>
<reference evidence="3" key="1">
    <citation type="submission" date="2022-08" db="UniProtKB">
        <authorList>
            <consortium name="EnsemblMetazoa"/>
        </authorList>
    </citation>
    <scope>IDENTIFICATION</scope>
    <source>
        <strain evidence="3">05x7-T-G4-1.051#20</strain>
    </source>
</reference>
<evidence type="ECO:0008006" key="5">
    <source>
        <dbReference type="Google" id="ProtNLM"/>
    </source>
</evidence>
<keyword evidence="2" id="KW-0732">Signal</keyword>
<sequence length="248" mass="28546">MLKDCIRQLFLLIVLYGGLHVIPTALGCEPCQFSVFTETVVDTCPETQAELIKRKAEKKCEIWAKLQNCTEPERFKYHCAMNEHENKLIEVCAKEHRINEGRCTEYNTFGKTIQEHQILKCRTFTPKCPPTYLSLEAYLCNDCYDMVKLQKKGSCSTEPQDFSKAMNNSNNTNERMNSDCNESSGCRCDFKVYVILKIVAGVEFVIIIFMIIRSIQRALKQRPKQNQDEIMENDDDSTLKLSVVENSP</sequence>
<evidence type="ECO:0000313" key="4">
    <source>
        <dbReference type="Proteomes" id="UP000005408"/>
    </source>
</evidence>
<evidence type="ECO:0000313" key="3">
    <source>
        <dbReference type="EnsemblMetazoa" id="G33717.1:cds"/>
    </source>
</evidence>
<keyword evidence="1" id="KW-0812">Transmembrane</keyword>
<dbReference type="AlphaFoldDB" id="A0A8W8MJQ5"/>
<evidence type="ECO:0000256" key="1">
    <source>
        <dbReference type="SAM" id="Phobius"/>
    </source>
</evidence>
<name>A0A8W8MJQ5_MAGGI</name>
<dbReference type="EnsemblMetazoa" id="G33717.1">
    <property type="protein sequence ID" value="G33717.1:cds"/>
    <property type="gene ID" value="G33717"/>
</dbReference>
<keyword evidence="4" id="KW-1185">Reference proteome</keyword>
<dbReference type="PROSITE" id="PS51257">
    <property type="entry name" value="PROKAR_LIPOPROTEIN"/>
    <property type="match status" value="1"/>
</dbReference>
<proteinExistence type="predicted"/>
<keyword evidence="1" id="KW-0472">Membrane</keyword>